<reference evidence="1" key="1">
    <citation type="submission" date="2019-08" db="EMBL/GenBank/DDBJ databases">
        <authorList>
            <person name="Kucharzyk K."/>
            <person name="Murdoch R.W."/>
            <person name="Higgins S."/>
            <person name="Loffler F."/>
        </authorList>
    </citation>
    <scope>NUCLEOTIDE SEQUENCE</scope>
</reference>
<comment type="caution">
    <text evidence="1">The sequence shown here is derived from an EMBL/GenBank/DDBJ whole genome shotgun (WGS) entry which is preliminary data.</text>
</comment>
<protein>
    <recommendedName>
        <fullName evidence="2">Helix-turn-helix domain-containing protein</fullName>
    </recommendedName>
</protein>
<gene>
    <name evidence="1" type="ORF">SDC9_83485</name>
</gene>
<accession>A0A644ZA84</accession>
<name>A0A644ZA84_9ZZZZ</name>
<dbReference type="AlphaFoldDB" id="A0A644ZA84"/>
<proteinExistence type="predicted"/>
<sequence>MNILSEEFQQQLVDSVADQVSKTFSVMSDKAKKRYLRYSKEAPSYCCVSQGTFNTWVVEYQIPVSIIGGVKIVDTNDLDQFISKHKI</sequence>
<organism evidence="1">
    <name type="scientific">bioreactor metagenome</name>
    <dbReference type="NCBI Taxonomy" id="1076179"/>
    <lineage>
        <taxon>unclassified sequences</taxon>
        <taxon>metagenomes</taxon>
        <taxon>ecological metagenomes</taxon>
    </lineage>
</organism>
<evidence type="ECO:0008006" key="2">
    <source>
        <dbReference type="Google" id="ProtNLM"/>
    </source>
</evidence>
<evidence type="ECO:0000313" key="1">
    <source>
        <dbReference type="EMBL" id="MPM36881.1"/>
    </source>
</evidence>
<dbReference type="EMBL" id="VSSQ01007754">
    <property type="protein sequence ID" value="MPM36881.1"/>
    <property type="molecule type" value="Genomic_DNA"/>
</dbReference>